<keyword evidence="2" id="KW-1185">Reference proteome</keyword>
<evidence type="ECO:0000313" key="2">
    <source>
        <dbReference type="Proteomes" id="UP000189701"/>
    </source>
</evidence>
<reference evidence="2" key="1">
    <citation type="journal article" date="2013" name="Genome Biol.">
        <title>Reference genomes and transcriptomes of Nicotiana sylvestris and Nicotiana tomentosiformis.</title>
        <authorList>
            <person name="Sierro N."/>
            <person name="Battey J.N."/>
            <person name="Ouadi S."/>
            <person name="Bovet L."/>
            <person name="Goepfert S."/>
            <person name="Bakaher N."/>
            <person name="Peitsch M.C."/>
            <person name="Ivanov N.V."/>
        </authorList>
    </citation>
    <scope>NUCLEOTIDE SEQUENCE [LARGE SCALE GENOMIC DNA]</scope>
</reference>
<dbReference type="RefSeq" id="XP_009801411.1">
    <property type="nucleotide sequence ID" value="XM_009803109.1"/>
</dbReference>
<dbReference type="Pfam" id="PF00690">
    <property type="entry name" value="Cation_ATPase_N"/>
    <property type="match status" value="1"/>
</dbReference>
<protein>
    <submittedName>
        <fullName evidence="3">ATPase, plasma membrane-like</fullName>
    </submittedName>
</protein>
<proteinExistence type="predicted"/>
<evidence type="ECO:0000259" key="1">
    <source>
        <dbReference type="Pfam" id="PF00690"/>
    </source>
</evidence>
<feature type="domain" description="Cation-transporting P-type ATPase N-terminal" evidence="1">
    <location>
        <begin position="36"/>
        <end position="75"/>
    </location>
</feature>
<gene>
    <name evidence="3" type="primary">LOC104247152</name>
</gene>
<dbReference type="eggNOG" id="KOG0205">
    <property type="taxonomic scope" value="Eukaryota"/>
</dbReference>
<dbReference type="STRING" id="4096.A0A1U7YHJ2"/>
<dbReference type="AlphaFoldDB" id="A0A1U7YHJ2"/>
<reference evidence="3" key="2">
    <citation type="submission" date="2025-08" db="UniProtKB">
        <authorList>
            <consortium name="RefSeq"/>
        </authorList>
    </citation>
    <scope>IDENTIFICATION</scope>
    <source>
        <tissue evidence="3">Leaf</tissue>
    </source>
</reference>
<sequence length="84" mass="10259">MEMNNFLIGRPLFDRLRRNYFYNCWLCIIAFFFQQENVPLEEVFQNLRCSREGLTSQDAHRRLQIFGYNKLEEKHVYISLLFSS</sequence>
<dbReference type="InterPro" id="IPR004014">
    <property type="entry name" value="ATPase_P-typ_cation-transptr_N"/>
</dbReference>
<evidence type="ECO:0000313" key="3">
    <source>
        <dbReference type="RefSeq" id="XP_009801411.1"/>
    </source>
</evidence>
<dbReference type="InterPro" id="IPR023298">
    <property type="entry name" value="ATPase_P-typ_TM_dom_sf"/>
</dbReference>
<organism evidence="2 3">
    <name type="scientific">Nicotiana sylvestris</name>
    <name type="common">Wood tobacco</name>
    <name type="synonym">South American tobacco</name>
    <dbReference type="NCBI Taxonomy" id="4096"/>
    <lineage>
        <taxon>Eukaryota</taxon>
        <taxon>Viridiplantae</taxon>
        <taxon>Streptophyta</taxon>
        <taxon>Embryophyta</taxon>
        <taxon>Tracheophyta</taxon>
        <taxon>Spermatophyta</taxon>
        <taxon>Magnoliopsida</taxon>
        <taxon>eudicotyledons</taxon>
        <taxon>Gunneridae</taxon>
        <taxon>Pentapetalae</taxon>
        <taxon>asterids</taxon>
        <taxon>lamiids</taxon>
        <taxon>Solanales</taxon>
        <taxon>Solanaceae</taxon>
        <taxon>Nicotianoideae</taxon>
        <taxon>Nicotianeae</taxon>
        <taxon>Nicotiana</taxon>
    </lineage>
</organism>
<dbReference type="Proteomes" id="UP000189701">
    <property type="component" value="Unplaced"/>
</dbReference>
<accession>A0A1U7YHJ2</accession>
<name>A0A1U7YHJ2_NICSY</name>
<dbReference type="SUPFAM" id="SSF81665">
    <property type="entry name" value="Calcium ATPase, transmembrane domain M"/>
    <property type="match status" value="1"/>
</dbReference>